<evidence type="ECO:0000313" key="10">
    <source>
        <dbReference type="EMBL" id="CAX39651.1"/>
    </source>
</evidence>
<feature type="region of interest" description="Disordered" evidence="7">
    <location>
        <begin position="724"/>
        <end position="779"/>
    </location>
</feature>
<feature type="compositionally biased region" description="Low complexity" evidence="7">
    <location>
        <begin position="1294"/>
        <end position="1307"/>
    </location>
</feature>
<evidence type="ECO:0000259" key="8">
    <source>
        <dbReference type="PROSITE" id="PS50237"/>
    </source>
</evidence>
<feature type="region of interest" description="Disordered" evidence="7">
    <location>
        <begin position="45"/>
        <end position="135"/>
    </location>
</feature>
<name>B9WKV1_CANDC</name>
<dbReference type="InterPro" id="IPR045322">
    <property type="entry name" value="HECTD1/TRIP12-like"/>
</dbReference>
<gene>
    <name evidence="9" type="ordered locus">Cd36_26160</name>
    <name evidence="10" type="ORF">CD36_26160</name>
</gene>
<dbReference type="RefSeq" id="XP_002421712.1">
    <property type="nucleotide sequence ID" value="XM_002421667.1"/>
</dbReference>
<evidence type="ECO:0000256" key="3">
    <source>
        <dbReference type="ARBA" id="ARBA00012485"/>
    </source>
</evidence>
<sequence>MADKEKKSNIIPHEDVSHFSDDDSMSIQDAEVSDSEHDLLIRLSQQAQHRRASQNQYHNDINVIGDDSNNDTTTSLDLEVVSSEHDIEDHLDDEIIEEEDDNDDDDDDNSENNEDDYSLYYRHGFQDRDDDFEDSDSLSMMETADFLRQLMQARRNRTAEIHNSSSETAGQSLNEDDEMDDDDNDNINGDGGDDNDENRNEDDEEIEEGEEDEDPRAEFLRVIGLVTGGNRNNSNGDTNSSGNDLVDVMQRLMGGGSVFDGGSARDSGEIDALVNNLSQRQDTYIVLESLNELSERLLMMNGLTAERLIPANKLARSLVEIMEDPKLDEELELHLVACRCLYNFLEVNQDFIHDALNNNAIPALCNKLTEIKYIDLTEQALQTLEMISRDPISHNSIISNNGLSACLQYLDFLTIHAQRKCLTIIANSCSNISITNFPRVKEAFNGIAEVVRNHNDKVVVENAWLTISRIVMCFKNKPDLLNELFADKELLFKELTKVILVSCNKSSNTSSESSQVTLNDGSNLSLITSLIILVSVSVDVSRILISECEIGSVIVKSLNKYAKQNQEIDPLKSHSDSISIEALMSAPKDLISQFLSLIGYLLPITYPPSDALYLGPNYEQDKERQNINQTRIELCTQLIPTDYWKFVNDIWSLLILSFQATMDFDIRRKGFVNLYRIICSNESDFSVIKDVDSIAGLLANVVTQYQSIVIKDFASVEINEDDMVSTDVEESKDVDQGRTSQEDEEEEDDYGEDDDEDEDVVHEDEEFSTLDSRGASSIQSSASSLPEDVNKLNSLMLLLSSLKIIKVLLEKSPLIFIGVFEKEGLINDVLRLLNTLKDKIDLDVKDPRASINSMMSAYSNKFIDSEFTKEYEYKLTSMVIYRNIVNITTDINAIYQQSKDEGLQNLSDSMRILQEVKTSLSNHRTIKSFSYNQWLELWNNLKLVFRGSLSVSSFELISSGVIETLTKLFSSDYGLESNDCYKAFTATFWSDDSATLLVQKLQEALTRTESFDIVSATSGTSNQSSFARDRNQAAIMASQIKLKLTAEGENTDQSKLPGNMQNMILSVHAIATFKSVFAFLKQRFEFFEELGGSLSRSSNNEDSERKQDLNIEFLINGEVIPNETTIYGAIYRSLQEKPDEDVNSSRIWSKVHDVTYRKVSAEVSKESPFTNFNFHYNVDRELSIYDDTTINILKLLKILFRMNNNNNNNSGNGLHNVSTKEFTNWKLTVKLNRQLEEPLVVASGTLPGWSIHLTKQFPFIFPFETRIFFLQSTSFGYSRLIHQWQLRTNHNGDDNSSGVNGNQGNNQRLQLGRPTRHKVRISRKMMLQSAVKVLGMYGSTPGILEIEYFDEEGSGLGPTLEFYSTVSKEFSKKKLRLWRDDEPRQTVSIDDESYVVNKCGLFPRPMDKAQLSSENGRKVLYFYSSLGKFIARALLDSRIIDFNFNPVFLSLIQLLNKTSGISYTSKTSTSKLSKKMATISNLRLVDPTLADSLEHLNKYIQLFEFNSDIHNVTVDGASVEDLALFFELPGNPDYELIPNGSDTLVTADNLELYINKVIEATLFSGILTQTKAFMDGFSKVFPINSLIIFSSRELVGLFGNAEEDWTMDTLTSSIAANHGYTKDSEAIKSLIDILMNFNIEEKREFLQFLTGAPKLPIGGFKALRPELTVVRKHAEDGLKDDDYLPSVMTCANYLKLPNYSSKEVMKEKLIQAMKEGAGAFLLS</sequence>
<reference evidence="10 11" key="1">
    <citation type="journal article" date="2009" name="Genome Res.">
        <title>Comparative genomics of the fungal pathogens Candida dubliniensis and Candida albicans.</title>
        <authorList>
            <person name="Jackson A.P."/>
            <person name="Gamble J.A."/>
            <person name="Yeomans T."/>
            <person name="Moran G.P."/>
            <person name="Saunders D."/>
            <person name="Harris D."/>
            <person name="Aslett M."/>
            <person name="Barrell J.F."/>
            <person name="Butler G."/>
            <person name="Citiulo F."/>
            <person name="Coleman D.C."/>
            <person name="de Groot P.W.J."/>
            <person name="Goodwin T.J."/>
            <person name="Quail M.A."/>
            <person name="McQuillan J."/>
            <person name="Munro C.A."/>
            <person name="Pain A."/>
            <person name="Poulter R.T."/>
            <person name="Rajandream M.A."/>
            <person name="Renauld H."/>
            <person name="Spiering M.J."/>
            <person name="Tivey A."/>
            <person name="Gow N.A.R."/>
            <person name="Barrell B."/>
            <person name="Sullivan D.J."/>
            <person name="Berriman M."/>
        </authorList>
    </citation>
    <scope>NUCLEOTIDE SEQUENCE [LARGE SCALE GENOMIC DNA]</scope>
    <source>
        <strain evidence="11">CD36 / ATCC MYA-646 / CBS 7987 / NCPF 3949 / NRRL Y-17841</strain>
    </source>
</reference>
<dbReference type="GeneID" id="8049815"/>
<feature type="compositionally biased region" description="Polar residues" evidence="7">
    <location>
        <begin position="45"/>
        <end position="59"/>
    </location>
</feature>
<dbReference type="SMART" id="SM00119">
    <property type="entry name" value="HECTc"/>
    <property type="match status" value="1"/>
</dbReference>
<dbReference type="PROSITE" id="PS50237">
    <property type="entry name" value="HECT"/>
    <property type="match status" value="1"/>
</dbReference>
<evidence type="ECO:0000256" key="7">
    <source>
        <dbReference type="SAM" id="MobiDB-lite"/>
    </source>
</evidence>
<keyword evidence="4" id="KW-0808">Transferase</keyword>
<dbReference type="GO" id="GO:0061630">
    <property type="term" value="F:ubiquitin protein ligase activity"/>
    <property type="evidence" value="ECO:0007669"/>
    <property type="project" value="UniProtKB-EC"/>
</dbReference>
<dbReference type="Proteomes" id="UP000002605">
    <property type="component" value="Chromosome R"/>
</dbReference>
<evidence type="ECO:0000256" key="5">
    <source>
        <dbReference type="ARBA" id="ARBA00022786"/>
    </source>
</evidence>
<feature type="compositionally biased region" description="Low complexity" evidence="7">
    <location>
        <begin position="66"/>
        <end position="78"/>
    </location>
</feature>
<comment type="catalytic activity">
    <reaction evidence="1">
        <text>S-ubiquitinyl-[E2 ubiquitin-conjugating enzyme]-L-cysteine + [acceptor protein]-L-lysine = [E2 ubiquitin-conjugating enzyme]-L-cysteine + N(6)-ubiquitinyl-[acceptor protein]-L-lysine.</text>
        <dbReference type="EC" id="2.3.2.26"/>
    </reaction>
</comment>
<evidence type="ECO:0000256" key="4">
    <source>
        <dbReference type="ARBA" id="ARBA00022679"/>
    </source>
</evidence>
<dbReference type="SUPFAM" id="SSF56204">
    <property type="entry name" value="Hect, E3 ligase catalytic domain"/>
    <property type="match status" value="1"/>
</dbReference>
<feature type="region of interest" description="Disordered" evidence="7">
    <location>
        <begin position="157"/>
        <end position="217"/>
    </location>
</feature>
<feature type="region of interest" description="Disordered" evidence="7">
    <location>
        <begin position="1"/>
        <end position="33"/>
    </location>
</feature>
<feature type="domain" description="HECT" evidence="8">
    <location>
        <begin position="1357"/>
        <end position="1723"/>
    </location>
</feature>
<evidence type="ECO:0000256" key="2">
    <source>
        <dbReference type="ARBA" id="ARBA00006331"/>
    </source>
</evidence>
<dbReference type="InterPro" id="IPR016024">
    <property type="entry name" value="ARM-type_fold"/>
</dbReference>
<feature type="compositionally biased region" description="Acidic residues" evidence="7">
    <location>
        <begin position="742"/>
        <end position="768"/>
    </location>
</feature>
<dbReference type="EC" id="2.3.2.26" evidence="3"/>
<dbReference type="Gene3D" id="3.30.2410.10">
    <property type="entry name" value="Hect, E3 ligase catalytic domain"/>
    <property type="match status" value="1"/>
</dbReference>
<feature type="region of interest" description="Disordered" evidence="7">
    <location>
        <begin position="1291"/>
        <end position="1310"/>
    </location>
</feature>
<dbReference type="Pfam" id="PF00632">
    <property type="entry name" value="HECT"/>
    <property type="match status" value="1"/>
</dbReference>
<dbReference type="PANTHER" id="PTHR45670">
    <property type="entry name" value="E3 UBIQUITIN-PROTEIN LIGASE TRIP12"/>
    <property type="match status" value="1"/>
</dbReference>
<dbReference type="EMBL" id="FM992695">
    <property type="protein sequence ID" value="CAX39651.1"/>
    <property type="molecule type" value="Genomic_DNA"/>
</dbReference>
<dbReference type="FunFam" id="3.30.2410.10:FF:000007">
    <property type="entry name" value="Putative E3 ubiquitin-protein ligase HECTD1"/>
    <property type="match status" value="1"/>
</dbReference>
<dbReference type="PANTHER" id="PTHR45670:SF1">
    <property type="entry name" value="E3 UBIQUITIN-PROTEIN LIGASE HECTD1"/>
    <property type="match status" value="1"/>
</dbReference>
<dbReference type="Gene3D" id="3.30.2160.10">
    <property type="entry name" value="Hect, E3 ligase catalytic domain"/>
    <property type="match status" value="1"/>
</dbReference>
<dbReference type="InterPro" id="IPR035983">
    <property type="entry name" value="Hect_E3_ubiquitin_ligase"/>
</dbReference>
<keyword evidence="11" id="KW-1185">Reference proteome</keyword>
<comment type="similarity">
    <text evidence="2">Belongs to the UPL family. K-HECT subfamily.</text>
</comment>
<dbReference type="SUPFAM" id="SSF48371">
    <property type="entry name" value="ARM repeat"/>
    <property type="match status" value="1"/>
</dbReference>
<feature type="compositionally biased region" description="Acidic residues" evidence="7">
    <location>
        <begin position="174"/>
        <end position="215"/>
    </location>
</feature>
<dbReference type="InterPro" id="IPR000569">
    <property type="entry name" value="HECT_dom"/>
</dbReference>
<protein>
    <recommendedName>
        <fullName evidence="3">HECT-type E3 ubiquitin transferase</fullName>
        <ecNumber evidence="3">2.3.2.26</ecNumber>
    </recommendedName>
</protein>
<evidence type="ECO:0000256" key="1">
    <source>
        <dbReference type="ARBA" id="ARBA00000885"/>
    </source>
</evidence>
<dbReference type="InterPro" id="IPR057948">
    <property type="entry name" value="TPR_TRIP12_N"/>
</dbReference>
<evidence type="ECO:0000313" key="9">
    <source>
        <dbReference type="CGD" id="CAL0000168707"/>
    </source>
</evidence>
<dbReference type="GO" id="GO:0043161">
    <property type="term" value="P:proteasome-mediated ubiquitin-dependent protein catabolic process"/>
    <property type="evidence" value="ECO:0007669"/>
    <property type="project" value="TreeGrafter"/>
</dbReference>
<dbReference type="KEGG" id="cdu:CD36_26160"/>
<dbReference type="CGD" id="CAL0000168707">
    <property type="gene designation" value="Cd36_26160"/>
</dbReference>
<accession>B9WKV1</accession>
<dbReference type="InterPro" id="IPR011989">
    <property type="entry name" value="ARM-like"/>
</dbReference>
<dbReference type="Pfam" id="PF25579">
    <property type="entry name" value="TPR_TRIP12_N"/>
    <property type="match status" value="1"/>
</dbReference>
<dbReference type="eggNOG" id="KOG0170">
    <property type="taxonomic scope" value="Eukaryota"/>
</dbReference>
<proteinExistence type="inferred from homology"/>
<feature type="compositionally biased region" description="Basic and acidic residues" evidence="7">
    <location>
        <begin position="1"/>
        <end position="21"/>
    </location>
</feature>
<evidence type="ECO:0000256" key="6">
    <source>
        <dbReference type="PROSITE-ProRule" id="PRU00104"/>
    </source>
</evidence>
<organism evidence="10 11">
    <name type="scientific">Candida dubliniensis (strain CD36 / ATCC MYA-646 / CBS 7987 / NCPF 3949 / NRRL Y-17841)</name>
    <name type="common">Yeast</name>
    <dbReference type="NCBI Taxonomy" id="573826"/>
    <lineage>
        <taxon>Eukaryota</taxon>
        <taxon>Fungi</taxon>
        <taxon>Dikarya</taxon>
        <taxon>Ascomycota</taxon>
        <taxon>Saccharomycotina</taxon>
        <taxon>Pichiomycetes</taxon>
        <taxon>Debaryomycetaceae</taxon>
        <taxon>Candida/Lodderomyces clade</taxon>
        <taxon>Candida</taxon>
    </lineage>
</organism>
<keyword evidence="5 6" id="KW-0833">Ubl conjugation pathway</keyword>
<dbReference type="HOGENOM" id="CLU_000366_1_1_1"/>
<dbReference type="Gene3D" id="1.25.10.10">
    <property type="entry name" value="Leucine-rich Repeat Variant"/>
    <property type="match status" value="1"/>
</dbReference>
<dbReference type="GO" id="GO:0016607">
    <property type="term" value="C:nuclear speck"/>
    <property type="evidence" value="ECO:0007669"/>
    <property type="project" value="TreeGrafter"/>
</dbReference>
<dbReference type="eggNOG" id="KOG0168">
    <property type="taxonomic scope" value="Eukaryota"/>
</dbReference>
<dbReference type="Gene3D" id="3.90.1750.10">
    <property type="entry name" value="Hect, E3 ligase catalytic domains"/>
    <property type="match status" value="1"/>
</dbReference>
<feature type="compositionally biased region" description="Polar residues" evidence="7">
    <location>
        <begin position="161"/>
        <end position="173"/>
    </location>
</feature>
<feature type="compositionally biased region" description="Acidic residues" evidence="7">
    <location>
        <begin position="89"/>
        <end position="117"/>
    </location>
</feature>
<feature type="active site" description="Glycyl thioester intermediate" evidence="6">
    <location>
        <position position="1690"/>
    </location>
</feature>
<evidence type="ECO:0000313" key="11">
    <source>
        <dbReference type="Proteomes" id="UP000002605"/>
    </source>
</evidence>
<dbReference type="GO" id="GO:0000209">
    <property type="term" value="P:protein polyubiquitination"/>
    <property type="evidence" value="ECO:0007669"/>
    <property type="project" value="TreeGrafter"/>
</dbReference>
<dbReference type="OrthoDB" id="423283at2759"/>